<reference evidence="1 2" key="1">
    <citation type="journal article" date="2024" name="IMA Fungus">
        <title>Apiospora arundinis, a panoply of carbohydrate-active enzymes and secondary metabolites.</title>
        <authorList>
            <person name="Sorensen T."/>
            <person name="Petersen C."/>
            <person name="Muurmann A.T."/>
            <person name="Christiansen J.V."/>
            <person name="Brundto M.L."/>
            <person name="Overgaard C.K."/>
            <person name="Boysen A.T."/>
            <person name="Wollenberg R.D."/>
            <person name="Larsen T.O."/>
            <person name="Sorensen J.L."/>
            <person name="Nielsen K.L."/>
            <person name="Sondergaard T.E."/>
        </authorList>
    </citation>
    <scope>NUCLEOTIDE SEQUENCE [LARGE SCALE GENOMIC DNA]</scope>
    <source>
        <strain evidence="1 2">AAU 773</strain>
    </source>
</reference>
<gene>
    <name evidence="1" type="ORF">PGQ11_009277</name>
</gene>
<evidence type="ECO:0008006" key="3">
    <source>
        <dbReference type="Google" id="ProtNLM"/>
    </source>
</evidence>
<organism evidence="1 2">
    <name type="scientific">Apiospora arundinis</name>
    <dbReference type="NCBI Taxonomy" id="335852"/>
    <lineage>
        <taxon>Eukaryota</taxon>
        <taxon>Fungi</taxon>
        <taxon>Dikarya</taxon>
        <taxon>Ascomycota</taxon>
        <taxon>Pezizomycotina</taxon>
        <taxon>Sordariomycetes</taxon>
        <taxon>Xylariomycetidae</taxon>
        <taxon>Amphisphaeriales</taxon>
        <taxon>Apiosporaceae</taxon>
        <taxon>Apiospora</taxon>
    </lineage>
</organism>
<evidence type="ECO:0000313" key="1">
    <source>
        <dbReference type="EMBL" id="KAK8863042.1"/>
    </source>
</evidence>
<evidence type="ECO:0000313" key="2">
    <source>
        <dbReference type="Proteomes" id="UP001390339"/>
    </source>
</evidence>
<keyword evidence="2" id="KW-1185">Reference proteome</keyword>
<comment type="caution">
    <text evidence="1">The sequence shown here is derived from an EMBL/GenBank/DDBJ whole genome shotgun (WGS) entry which is preliminary data.</text>
</comment>
<dbReference type="Proteomes" id="UP001390339">
    <property type="component" value="Unassembled WGS sequence"/>
</dbReference>
<sequence length="438" mass="49859">MNTPTPFPFFNLPAETQLSILQYTDLVTPLSAVTWRPDRGFRLPVVDACCRRIATRARKTCGPPYDQCHPSNHLNCTGRLKDPRTEWYPQTRDMPEELPESRKPDDAEPFCPCPHARENRKYYWVYWGECCRCQHYACQFMPLTEGSDSDTLVSAELELYRIWQPPTALFLVSRAFRDICSTIFYSRNHFHLEVPGPYGRDLSGNYVPGGATMQAAPTFLSRTVPASSISALRTLRIDFGNYGALDRYNDHHINPYNYHPPTKDMSQAKELLKTDSVFTEYAKILQRTIGQLRLDTLILTHKFMDTHLDHFGLMGDEVWKEMGAKAAAKLVRQVVISLYWPPLKDYPLSVLGGTGSARGGSQRLIAEFNFGAENFTTPVYYVRRQLGDPVPISALMYYLGMNEQPFWVWETGPHRISDGEPAGPGEESSTVVDEVFFA</sequence>
<accession>A0ABR2IHK3</accession>
<dbReference type="EMBL" id="JAPCWZ010000005">
    <property type="protein sequence ID" value="KAK8863042.1"/>
    <property type="molecule type" value="Genomic_DNA"/>
</dbReference>
<proteinExistence type="predicted"/>
<name>A0ABR2IHK3_9PEZI</name>
<protein>
    <recommendedName>
        <fullName evidence="3">F-box domain-containing protein</fullName>
    </recommendedName>
</protein>